<feature type="region of interest" description="Disordered" evidence="3">
    <location>
        <begin position="139"/>
        <end position="217"/>
    </location>
</feature>
<gene>
    <name evidence="6" type="ORF">LIER_16143</name>
</gene>
<feature type="chain" id="PRO_5043831122" description="Phytocyanin domain-containing protein" evidence="4">
    <location>
        <begin position="27"/>
        <end position="234"/>
    </location>
</feature>
<evidence type="ECO:0000313" key="7">
    <source>
        <dbReference type="Proteomes" id="UP001454036"/>
    </source>
</evidence>
<keyword evidence="7" id="KW-1185">Reference proteome</keyword>
<dbReference type="Gene3D" id="2.60.40.420">
    <property type="entry name" value="Cupredoxins - blue copper proteins"/>
    <property type="match status" value="1"/>
</dbReference>
<keyword evidence="2" id="KW-0325">Glycoprotein</keyword>
<organism evidence="6 7">
    <name type="scientific">Lithospermum erythrorhizon</name>
    <name type="common">Purple gromwell</name>
    <name type="synonym">Lithospermum officinale var. erythrorhizon</name>
    <dbReference type="NCBI Taxonomy" id="34254"/>
    <lineage>
        <taxon>Eukaryota</taxon>
        <taxon>Viridiplantae</taxon>
        <taxon>Streptophyta</taxon>
        <taxon>Embryophyta</taxon>
        <taxon>Tracheophyta</taxon>
        <taxon>Spermatophyta</taxon>
        <taxon>Magnoliopsida</taxon>
        <taxon>eudicotyledons</taxon>
        <taxon>Gunneridae</taxon>
        <taxon>Pentapetalae</taxon>
        <taxon>asterids</taxon>
        <taxon>lamiids</taxon>
        <taxon>Boraginales</taxon>
        <taxon>Boraginaceae</taxon>
        <taxon>Boraginoideae</taxon>
        <taxon>Lithospermeae</taxon>
        <taxon>Lithospermum</taxon>
    </lineage>
</organism>
<dbReference type="Pfam" id="PF02298">
    <property type="entry name" value="Cu_bind_like"/>
    <property type="match status" value="1"/>
</dbReference>
<evidence type="ECO:0000256" key="2">
    <source>
        <dbReference type="ARBA" id="ARBA00023180"/>
    </source>
</evidence>
<dbReference type="GO" id="GO:0009055">
    <property type="term" value="F:electron transfer activity"/>
    <property type="evidence" value="ECO:0007669"/>
    <property type="project" value="InterPro"/>
</dbReference>
<evidence type="ECO:0000313" key="6">
    <source>
        <dbReference type="EMBL" id="GAA0159345.1"/>
    </source>
</evidence>
<dbReference type="PROSITE" id="PS51485">
    <property type="entry name" value="PHYTOCYANIN"/>
    <property type="match status" value="1"/>
</dbReference>
<protein>
    <recommendedName>
        <fullName evidence="5">Phytocyanin domain-containing protein</fullName>
    </recommendedName>
</protein>
<dbReference type="CDD" id="cd04216">
    <property type="entry name" value="Phytocyanin"/>
    <property type="match status" value="1"/>
</dbReference>
<dbReference type="Proteomes" id="UP001454036">
    <property type="component" value="Unassembled WGS sequence"/>
</dbReference>
<dbReference type="PANTHER" id="PTHR33021:SF31">
    <property type="entry name" value="OS02G0720100 PROTEIN"/>
    <property type="match status" value="1"/>
</dbReference>
<dbReference type="InterPro" id="IPR008972">
    <property type="entry name" value="Cupredoxin"/>
</dbReference>
<feature type="compositionally biased region" description="Pro residues" evidence="3">
    <location>
        <begin position="170"/>
        <end position="212"/>
    </location>
</feature>
<name>A0AAV3Q743_LITER</name>
<dbReference type="InterPro" id="IPR003245">
    <property type="entry name" value="Phytocyanin_dom"/>
</dbReference>
<dbReference type="SUPFAM" id="SSF49503">
    <property type="entry name" value="Cupredoxins"/>
    <property type="match status" value="1"/>
</dbReference>
<keyword evidence="4" id="KW-0732">Signal</keyword>
<dbReference type="PANTHER" id="PTHR33021">
    <property type="entry name" value="BLUE COPPER PROTEIN"/>
    <property type="match status" value="1"/>
</dbReference>
<keyword evidence="1" id="KW-1015">Disulfide bond</keyword>
<dbReference type="AlphaFoldDB" id="A0AAV3Q743"/>
<comment type="caution">
    <text evidence="6">The sequence shown here is derived from an EMBL/GenBank/DDBJ whole genome shotgun (WGS) entry which is preliminary data.</text>
</comment>
<proteinExistence type="predicted"/>
<sequence>MFKNPAKMAGLRTSTIVLAMVLLSMAFSGKRVVATQHHVVGDDKGWDTSSDLATWASTRLFKVGDKIWFDNTASQESLVELESVDEFSSCDLSNPIKMYNEDINKVSLDGEGSRYFVSGNPESCKKGLKLHINVHPNDKEEANVEGGSSSEGIDDTNPHGSSEDEDIPDVPEPPPSPTPKPKPPHKAPPPDVGPDSPPKPYYPPPDFPPPTPSSSTLLNGHLLAMVAVACFVAL</sequence>
<dbReference type="FunFam" id="2.60.40.420:FF:000034">
    <property type="entry name" value="Cupredoxin superfamily protein"/>
    <property type="match status" value="1"/>
</dbReference>
<evidence type="ECO:0000256" key="1">
    <source>
        <dbReference type="ARBA" id="ARBA00023157"/>
    </source>
</evidence>
<feature type="domain" description="Phytocyanin" evidence="5">
    <location>
        <begin position="36"/>
        <end position="136"/>
    </location>
</feature>
<evidence type="ECO:0000256" key="4">
    <source>
        <dbReference type="SAM" id="SignalP"/>
    </source>
</evidence>
<evidence type="ECO:0000259" key="5">
    <source>
        <dbReference type="PROSITE" id="PS51485"/>
    </source>
</evidence>
<accession>A0AAV3Q743</accession>
<dbReference type="InterPro" id="IPR039391">
    <property type="entry name" value="Phytocyanin-like"/>
</dbReference>
<dbReference type="GO" id="GO:0005886">
    <property type="term" value="C:plasma membrane"/>
    <property type="evidence" value="ECO:0007669"/>
    <property type="project" value="TreeGrafter"/>
</dbReference>
<reference evidence="6 7" key="1">
    <citation type="submission" date="2024-01" db="EMBL/GenBank/DDBJ databases">
        <title>The complete chloroplast genome sequence of Lithospermum erythrorhizon: insights into the phylogenetic relationship among Boraginaceae species and the maternal lineages of purple gromwells.</title>
        <authorList>
            <person name="Okada T."/>
            <person name="Watanabe K."/>
        </authorList>
    </citation>
    <scope>NUCLEOTIDE SEQUENCE [LARGE SCALE GENOMIC DNA]</scope>
</reference>
<dbReference type="EMBL" id="BAABME010003578">
    <property type="protein sequence ID" value="GAA0159345.1"/>
    <property type="molecule type" value="Genomic_DNA"/>
</dbReference>
<feature type="signal peptide" evidence="4">
    <location>
        <begin position="1"/>
        <end position="26"/>
    </location>
</feature>
<evidence type="ECO:0000256" key="3">
    <source>
        <dbReference type="SAM" id="MobiDB-lite"/>
    </source>
</evidence>